<reference evidence="1 2" key="1">
    <citation type="submission" date="2020-08" db="EMBL/GenBank/DDBJ databases">
        <title>Sequencing the genomes of 1000 actinobacteria strains.</title>
        <authorList>
            <person name="Klenk H.-P."/>
        </authorList>
    </citation>
    <scope>NUCLEOTIDE SEQUENCE [LARGE SCALE GENOMIC DNA]</scope>
    <source>
        <strain evidence="1 2">DSM 105498</strain>
    </source>
</reference>
<dbReference type="Proteomes" id="UP000589626">
    <property type="component" value="Unassembled WGS sequence"/>
</dbReference>
<name>A0A7W4W0T4_9ACTN</name>
<organism evidence="1 2">
    <name type="scientific">Nocardioides soli</name>
    <dbReference type="NCBI Taxonomy" id="1036020"/>
    <lineage>
        <taxon>Bacteria</taxon>
        <taxon>Bacillati</taxon>
        <taxon>Actinomycetota</taxon>
        <taxon>Actinomycetes</taxon>
        <taxon>Propionibacteriales</taxon>
        <taxon>Nocardioidaceae</taxon>
        <taxon>Nocardioides</taxon>
    </lineage>
</organism>
<accession>A0A7W4W0T4</accession>
<dbReference type="AlphaFoldDB" id="A0A7W4W0T4"/>
<evidence type="ECO:0000313" key="2">
    <source>
        <dbReference type="Proteomes" id="UP000589626"/>
    </source>
</evidence>
<dbReference type="RefSeq" id="WP_183595382.1">
    <property type="nucleotide sequence ID" value="NZ_JACHWR010000006.1"/>
</dbReference>
<comment type="caution">
    <text evidence="1">The sequence shown here is derived from an EMBL/GenBank/DDBJ whole genome shotgun (WGS) entry which is preliminary data.</text>
</comment>
<gene>
    <name evidence="1" type="ORF">FHU40_005240</name>
</gene>
<protein>
    <submittedName>
        <fullName evidence="1">Uncharacterized protein</fullName>
    </submittedName>
</protein>
<keyword evidence="2" id="KW-1185">Reference proteome</keyword>
<dbReference type="EMBL" id="JACHWR010000006">
    <property type="protein sequence ID" value="MBB3045383.1"/>
    <property type="molecule type" value="Genomic_DNA"/>
</dbReference>
<proteinExistence type="predicted"/>
<sequence length="49" mass="5530">MNPLSVNPAIALDHALRAESVDRAARSRRTRRVLHAARTARVALERVER</sequence>
<evidence type="ECO:0000313" key="1">
    <source>
        <dbReference type="EMBL" id="MBB3045383.1"/>
    </source>
</evidence>